<evidence type="ECO:0000256" key="1">
    <source>
        <dbReference type="SAM" id="Phobius"/>
    </source>
</evidence>
<evidence type="ECO:0000313" key="3">
    <source>
        <dbReference type="Proteomes" id="UP001302429"/>
    </source>
</evidence>
<sequence>MLMTSTASPETLRKRPLRGLFKHLGKSKSGLALTEFAFSLPIFLGLGMFGTEMAYLAITSMNVSQAALSLADNASRMGQTVTGSSSKTIYRSDVNSVFAGARLQGDEIDLLENGRVILSSLETTNNGRWQRIRWQRCIGTKNYSSDYGPQGINERNDSSFVGMGPAGEEIRAERGSAVMYVEIFYEYPGLFGDSFVSGQVIKHEAAFTIRDDRNLAEGVANDGARNPHCNRFTAS</sequence>
<protein>
    <submittedName>
        <fullName evidence="2">Pilus assembly protein TadE</fullName>
    </submittedName>
</protein>
<feature type="transmembrane region" description="Helical" evidence="1">
    <location>
        <begin position="36"/>
        <end position="58"/>
    </location>
</feature>
<gene>
    <name evidence="2" type="ORF">RB602_09445</name>
</gene>
<proteinExistence type="predicted"/>
<keyword evidence="1" id="KW-0472">Membrane</keyword>
<dbReference type="RefSeq" id="WP_317080310.1">
    <property type="nucleotide sequence ID" value="NZ_CP136594.1"/>
</dbReference>
<name>A0AA97F7S0_9SPHN</name>
<reference evidence="2 3" key="1">
    <citation type="submission" date="2023-10" db="EMBL/GenBank/DDBJ databases">
        <title>Complete genome sequence of a Sphingomonadaceae bacterium.</title>
        <authorList>
            <person name="Yan C."/>
        </authorList>
    </citation>
    <scope>NUCLEOTIDE SEQUENCE [LARGE SCALE GENOMIC DNA]</scope>
    <source>
        <strain evidence="2 3">SCSIO 66989</strain>
    </source>
</reference>
<keyword evidence="3" id="KW-1185">Reference proteome</keyword>
<dbReference type="Proteomes" id="UP001302429">
    <property type="component" value="Chromosome"/>
</dbReference>
<evidence type="ECO:0000313" key="2">
    <source>
        <dbReference type="EMBL" id="WOE74080.1"/>
    </source>
</evidence>
<accession>A0AA97F7S0</accession>
<organism evidence="2 3">
    <name type="scientific">Alterisphingorhabdus coralli</name>
    <dbReference type="NCBI Taxonomy" id="3071408"/>
    <lineage>
        <taxon>Bacteria</taxon>
        <taxon>Pseudomonadati</taxon>
        <taxon>Pseudomonadota</taxon>
        <taxon>Alphaproteobacteria</taxon>
        <taxon>Sphingomonadales</taxon>
        <taxon>Sphingomonadaceae</taxon>
        <taxon>Alterisphingorhabdus (ex Yan et al. 2024)</taxon>
    </lineage>
</organism>
<dbReference type="KEGG" id="acoa:RB602_09445"/>
<keyword evidence="1" id="KW-0812">Transmembrane</keyword>
<keyword evidence="1" id="KW-1133">Transmembrane helix</keyword>
<dbReference type="AlphaFoldDB" id="A0AA97F7S0"/>
<dbReference type="EMBL" id="CP136594">
    <property type="protein sequence ID" value="WOE74080.1"/>
    <property type="molecule type" value="Genomic_DNA"/>
</dbReference>